<evidence type="ECO:0000313" key="3">
    <source>
        <dbReference type="EMBL" id="KKN66055.1"/>
    </source>
</evidence>
<evidence type="ECO:0000259" key="2">
    <source>
        <dbReference type="PROSITE" id="PS50157"/>
    </source>
</evidence>
<reference evidence="3" key="1">
    <citation type="journal article" date="2015" name="Nature">
        <title>Complex archaea that bridge the gap between prokaryotes and eukaryotes.</title>
        <authorList>
            <person name="Spang A."/>
            <person name="Saw J.H."/>
            <person name="Jorgensen S.L."/>
            <person name="Zaremba-Niedzwiedzka K."/>
            <person name="Martijn J."/>
            <person name="Lind A.E."/>
            <person name="van Eijk R."/>
            <person name="Schleper C."/>
            <person name="Guy L."/>
            <person name="Ettema T.J."/>
        </authorList>
    </citation>
    <scope>NUCLEOTIDE SEQUENCE</scope>
</reference>
<comment type="caution">
    <text evidence="3">The sequence shown here is derived from an EMBL/GenBank/DDBJ whole genome shotgun (WGS) entry which is preliminary data.</text>
</comment>
<dbReference type="PROSITE" id="PS00028">
    <property type="entry name" value="ZINC_FINGER_C2H2_1"/>
    <property type="match status" value="1"/>
</dbReference>
<feature type="domain" description="C2H2-type" evidence="2">
    <location>
        <begin position="176"/>
        <end position="204"/>
    </location>
</feature>
<evidence type="ECO:0000256" key="1">
    <source>
        <dbReference type="SAM" id="MobiDB-lite"/>
    </source>
</evidence>
<gene>
    <name evidence="3" type="ORF">LCGC14_0475330</name>
</gene>
<name>A0A0F9SAY3_9ZZZZ</name>
<feature type="compositionally biased region" description="Basic and acidic residues" evidence="1">
    <location>
        <begin position="142"/>
        <end position="152"/>
    </location>
</feature>
<dbReference type="EMBL" id="LAZR01000511">
    <property type="protein sequence ID" value="KKN66055.1"/>
    <property type="molecule type" value="Genomic_DNA"/>
</dbReference>
<feature type="region of interest" description="Disordered" evidence="1">
    <location>
        <begin position="126"/>
        <end position="167"/>
    </location>
</feature>
<organism evidence="3">
    <name type="scientific">marine sediment metagenome</name>
    <dbReference type="NCBI Taxonomy" id="412755"/>
    <lineage>
        <taxon>unclassified sequences</taxon>
        <taxon>metagenomes</taxon>
        <taxon>ecological metagenomes</taxon>
    </lineage>
</organism>
<protein>
    <recommendedName>
        <fullName evidence="2">C2H2-type domain-containing protein</fullName>
    </recommendedName>
</protein>
<sequence length="204" mass="23363">MMGYPNNKQKEFKADRFKQYLITRSVSAKMALELCIAGKITLQEIPIYTDKFTLLHFGQIQVEPEVDREILRISALDQRRREDPDPSEIDPSVGKPVLCDDCGHGRSGADECKVEEYTYNDCADYLPPDDNPPDSVENLEDQADHNKQREAFEQDQQQAEDEATTEAKVEDEMLEYKCELCSKSFKTKKGCLNHLKNKHNAEGK</sequence>
<proteinExistence type="predicted"/>
<dbReference type="PROSITE" id="PS50157">
    <property type="entry name" value="ZINC_FINGER_C2H2_2"/>
    <property type="match status" value="1"/>
</dbReference>
<dbReference type="InterPro" id="IPR013087">
    <property type="entry name" value="Znf_C2H2_type"/>
</dbReference>
<accession>A0A0F9SAY3</accession>
<dbReference type="AlphaFoldDB" id="A0A0F9SAY3"/>
<dbReference type="SMART" id="SM00355">
    <property type="entry name" value="ZnF_C2H2"/>
    <property type="match status" value="1"/>
</dbReference>